<sequence>MISTVFFPRVTDQFQEQYNIPIQLLEYGSLRARTLVDSEQLDIAMANMDFYNLDKYNSYVMMEDRYVYCVSKTHRYAGEKEITIDMLKDEPIILFNTDSVQTQTIVTRLRSAGITPNVHMYCSQLVTVLNFVRGGKCGAFLYSSLATNPRDFVAIPVFPEITSKFGIIWKKGVFVPDQLTKFVKFIQEYDVTPYLPKL</sequence>
<dbReference type="GO" id="GO:0006355">
    <property type="term" value="P:regulation of DNA-templated transcription"/>
    <property type="evidence" value="ECO:0007669"/>
    <property type="project" value="TreeGrafter"/>
</dbReference>
<dbReference type="PANTHER" id="PTHR30419">
    <property type="entry name" value="HTH-TYPE TRANSCRIPTIONAL REGULATOR YBHD"/>
    <property type="match status" value="1"/>
</dbReference>
<organism evidence="2 3">
    <name type="scientific">[Bacteroides] pectinophilus ATCC 43243</name>
    <dbReference type="NCBI Taxonomy" id="483218"/>
    <lineage>
        <taxon>Bacteria</taxon>
        <taxon>Bacillati</taxon>
        <taxon>Bacillota</taxon>
        <taxon>Clostridia</taxon>
        <taxon>Eubacteriales</taxon>
    </lineage>
</organism>
<dbReference type="Gene3D" id="3.40.190.290">
    <property type="match status" value="1"/>
</dbReference>
<evidence type="ECO:0000259" key="1">
    <source>
        <dbReference type="Pfam" id="PF03466"/>
    </source>
</evidence>
<dbReference type="HOGENOM" id="CLU_118922_0_0_9"/>
<accession>B7AU30</accession>
<reference evidence="2 3" key="2">
    <citation type="submission" date="2008-11" db="EMBL/GenBank/DDBJ databases">
        <authorList>
            <person name="Fulton L."/>
            <person name="Clifton S."/>
            <person name="Fulton B."/>
            <person name="Xu J."/>
            <person name="Minx P."/>
            <person name="Pepin K.H."/>
            <person name="Johnson M."/>
            <person name="Bhonagiri V."/>
            <person name="Nash W.E."/>
            <person name="Mardis E.R."/>
            <person name="Wilson R.K."/>
        </authorList>
    </citation>
    <scope>NUCLEOTIDE SEQUENCE [LARGE SCALE GENOMIC DNA]</scope>
    <source>
        <strain evidence="2 3">ATCC 43243</strain>
    </source>
</reference>
<reference evidence="2 3" key="1">
    <citation type="submission" date="2008-11" db="EMBL/GenBank/DDBJ databases">
        <title>Draft genome sequence of Bacteroides pectinophilus (ATCC 43243).</title>
        <authorList>
            <person name="Sudarsanam P."/>
            <person name="Ley R."/>
            <person name="Guruge J."/>
            <person name="Turnbaugh P.J."/>
            <person name="Mahowald M."/>
            <person name="Liep D."/>
            <person name="Gordon J."/>
        </authorList>
    </citation>
    <scope>NUCLEOTIDE SEQUENCE [LARGE SCALE GENOMIC DNA]</scope>
    <source>
        <strain evidence="2 3">ATCC 43243</strain>
    </source>
</reference>
<name>B7AU30_9FIRM</name>
<keyword evidence="3" id="KW-1185">Reference proteome</keyword>
<protein>
    <recommendedName>
        <fullName evidence="1">LysR substrate-binding domain-containing protein</fullName>
    </recommendedName>
</protein>
<dbReference type="InterPro" id="IPR050950">
    <property type="entry name" value="HTH-type_LysR_regulators"/>
</dbReference>
<comment type="caution">
    <text evidence="2">The sequence shown here is derived from an EMBL/GenBank/DDBJ whole genome shotgun (WGS) entry which is preliminary data.</text>
</comment>
<dbReference type="AlphaFoldDB" id="B7AU30"/>
<dbReference type="CDD" id="cd05466">
    <property type="entry name" value="PBP2_LTTR_substrate"/>
    <property type="match status" value="1"/>
</dbReference>
<dbReference type="Pfam" id="PF03466">
    <property type="entry name" value="LysR_substrate"/>
    <property type="match status" value="1"/>
</dbReference>
<dbReference type="SUPFAM" id="SSF53850">
    <property type="entry name" value="Periplasmic binding protein-like II"/>
    <property type="match status" value="1"/>
</dbReference>
<gene>
    <name evidence="2" type="ORF">BACPEC_02218</name>
</gene>
<dbReference type="GO" id="GO:0005829">
    <property type="term" value="C:cytosol"/>
    <property type="evidence" value="ECO:0007669"/>
    <property type="project" value="TreeGrafter"/>
</dbReference>
<dbReference type="STRING" id="483218.BACPEC_02218"/>
<feature type="domain" description="LysR substrate-binding" evidence="1">
    <location>
        <begin position="3"/>
        <end position="188"/>
    </location>
</feature>
<dbReference type="InterPro" id="IPR005119">
    <property type="entry name" value="LysR_subst-bd"/>
</dbReference>
<evidence type="ECO:0000313" key="3">
    <source>
        <dbReference type="Proteomes" id="UP000003136"/>
    </source>
</evidence>
<dbReference type="EMBL" id="ABVQ01000037">
    <property type="protein sequence ID" value="EEC55721.1"/>
    <property type="molecule type" value="Genomic_DNA"/>
</dbReference>
<dbReference type="eggNOG" id="COG0583">
    <property type="taxonomic scope" value="Bacteria"/>
</dbReference>
<dbReference type="PANTHER" id="PTHR30419:SF8">
    <property type="entry name" value="NITROGEN ASSIMILATION TRANSCRIPTIONAL ACTIVATOR-RELATED"/>
    <property type="match status" value="1"/>
</dbReference>
<evidence type="ECO:0000313" key="2">
    <source>
        <dbReference type="EMBL" id="EEC55721.1"/>
    </source>
</evidence>
<proteinExistence type="predicted"/>
<dbReference type="Proteomes" id="UP000003136">
    <property type="component" value="Unassembled WGS sequence"/>
</dbReference>